<evidence type="ECO:0000313" key="2">
    <source>
        <dbReference type="Proteomes" id="UP000183567"/>
    </source>
</evidence>
<keyword evidence="2" id="KW-1185">Reference proteome</keyword>
<protein>
    <submittedName>
        <fullName evidence="1">Uncharacterized protein</fullName>
    </submittedName>
</protein>
<reference evidence="1 2" key="1">
    <citation type="submission" date="2016-03" db="EMBL/GenBank/DDBJ databases">
        <title>Comparative genomics of the ectomycorrhizal sister species Rhizopogon vinicolor and Rhizopogon vesiculosus (Basidiomycota: Boletales) reveals a divergence of the mating type B locus.</title>
        <authorList>
            <person name="Mujic A.B."/>
            <person name="Kuo A."/>
            <person name="Tritt A."/>
            <person name="Lipzen A."/>
            <person name="Chen C."/>
            <person name="Johnson J."/>
            <person name="Sharma A."/>
            <person name="Barry K."/>
            <person name="Grigoriev I.V."/>
            <person name="Spatafora J.W."/>
        </authorList>
    </citation>
    <scope>NUCLEOTIDE SEQUENCE [LARGE SCALE GENOMIC DNA]</scope>
    <source>
        <strain evidence="1 2">AM-OR11-056</strain>
    </source>
</reference>
<accession>A0A1J8R2V4</accession>
<gene>
    <name evidence="1" type="ORF">AZE42_13350</name>
</gene>
<proteinExistence type="predicted"/>
<dbReference type="EMBL" id="LVVM01000691">
    <property type="protein sequence ID" value="OJA20160.1"/>
    <property type="molecule type" value="Genomic_DNA"/>
</dbReference>
<evidence type="ECO:0000313" key="1">
    <source>
        <dbReference type="EMBL" id="OJA20160.1"/>
    </source>
</evidence>
<sequence length="25" mass="2884">MVSGQGLIQKWRLKGGRKKSANVRW</sequence>
<dbReference type="AlphaFoldDB" id="A0A1J8R2V4"/>
<comment type="caution">
    <text evidence="1">The sequence shown here is derived from an EMBL/GenBank/DDBJ whole genome shotgun (WGS) entry which is preliminary data.</text>
</comment>
<dbReference type="Proteomes" id="UP000183567">
    <property type="component" value="Unassembled WGS sequence"/>
</dbReference>
<organism evidence="1 2">
    <name type="scientific">Rhizopogon vesiculosus</name>
    <dbReference type="NCBI Taxonomy" id="180088"/>
    <lineage>
        <taxon>Eukaryota</taxon>
        <taxon>Fungi</taxon>
        <taxon>Dikarya</taxon>
        <taxon>Basidiomycota</taxon>
        <taxon>Agaricomycotina</taxon>
        <taxon>Agaricomycetes</taxon>
        <taxon>Agaricomycetidae</taxon>
        <taxon>Boletales</taxon>
        <taxon>Suillineae</taxon>
        <taxon>Rhizopogonaceae</taxon>
        <taxon>Rhizopogon</taxon>
    </lineage>
</organism>
<name>A0A1J8R2V4_9AGAM</name>